<evidence type="ECO:0000313" key="2">
    <source>
        <dbReference type="Proteomes" id="UP000789570"/>
    </source>
</evidence>
<feature type="non-terminal residue" evidence="1">
    <location>
        <position position="1"/>
    </location>
</feature>
<dbReference type="EMBL" id="CAJVPQ010009796">
    <property type="protein sequence ID" value="CAG8717982.1"/>
    <property type="molecule type" value="Genomic_DNA"/>
</dbReference>
<dbReference type="AlphaFoldDB" id="A0A9N9I230"/>
<dbReference type="Proteomes" id="UP000789570">
    <property type="component" value="Unassembled WGS sequence"/>
</dbReference>
<comment type="caution">
    <text evidence="1">The sequence shown here is derived from an EMBL/GenBank/DDBJ whole genome shotgun (WGS) entry which is preliminary data.</text>
</comment>
<keyword evidence="2" id="KW-1185">Reference proteome</keyword>
<reference evidence="1" key="1">
    <citation type="submission" date="2021-06" db="EMBL/GenBank/DDBJ databases">
        <authorList>
            <person name="Kallberg Y."/>
            <person name="Tangrot J."/>
            <person name="Rosling A."/>
        </authorList>
    </citation>
    <scope>NUCLEOTIDE SEQUENCE</scope>
    <source>
        <strain evidence="1">UK204</strain>
    </source>
</reference>
<evidence type="ECO:0000313" key="1">
    <source>
        <dbReference type="EMBL" id="CAG8717982.1"/>
    </source>
</evidence>
<gene>
    <name evidence="1" type="ORF">FCALED_LOCUS14249</name>
</gene>
<protein>
    <submittedName>
        <fullName evidence="1">13472_t:CDS:1</fullName>
    </submittedName>
</protein>
<accession>A0A9N9I230</accession>
<name>A0A9N9I230_9GLOM</name>
<sequence>EFQIAQQGLQECVDAEFDTMEQERKRIRIDMFDLNYLRY</sequence>
<organism evidence="1 2">
    <name type="scientific">Funneliformis caledonium</name>
    <dbReference type="NCBI Taxonomy" id="1117310"/>
    <lineage>
        <taxon>Eukaryota</taxon>
        <taxon>Fungi</taxon>
        <taxon>Fungi incertae sedis</taxon>
        <taxon>Mucoromycota</taxon>
        <taxon>Glomeromycotina</taxon>
        <taxon>Glomeromycetes</taxon>
        <taxon>Glomerales</taxon>
        <taxon>Glomeraceae</taxon>
        <taxon>Funneliformis</taxon>
    </lineage>
</organism>
<proteinExistence type="predicted"/>